<gene>
    <name evidence="2" type="ORF">MCBB_2247</name>
</gene>
<evidence type="ECO:0000313" key="2">
    <source>
        <dbReference type="EMBL" id="SCG86786.1"/>
    </source>
</evidence>
<evidence type="ECO:0000256" key="1">
    <source>
        <dbReference type="SAM" id="Phobius"/>
    </source>
</evidence>
<dbReference type="KEGG" id="mcub:MCBB_2247"/>
<dbReference type="GeneID" id="55571411"/>
<dbReference type="RefSeq" id="WP_171899135.1">
    <property type="nucleotide sequence ID" value="NZ_LT607756.1"/>
</dbReference>
<name>A0A1D3L5G4_9EURY</name>
<organism evidence="2 3">
    <name type="scientific">Methanobacterium congolense</name>
    <dbReference type="NCBI Taxonomy" id="118062"/>
    <lineage>
        <taxon>Archaea</taxon>
        <taxon>Methanobacteriati</taxon>
        <taxon>Methanobacteriota</taxon>
        <taxon>Methanomada group</taxon>
        <taxon>Methanobacteria</taxon>
        <taxon>Methanobacteriales</taxon>
        <taxon>Methanobacteriaceae</taxon>
        <taxon>Methanobacterium</taxon>
    </lineage>
</organism>
<dbReference type="AlphaFoldDB" id="A0A1D3L5G4"/>
<dbReference type="OrthoDB" id="68770at2157"/>
<proteinExistence type="predicted"/>
<sequence>MYKKTLLLYLFAVVLLILGFYSLFYLKDTFSGVLWSVFGIIFLIIGYGKLQR</sequence>
<dbReference type="EMBL" id="LT607756">
    <property type="protein sequence ID" value="SCG86786.1"/>
    <property type="molecule type" value="Genomic_DNA"/>
</dbReference>
<reference evidence="2 3" key="1">
    <citation type="submission" date="2016-08" db="EMBL/GenBank/DDBJ databases">
        <authorList>
            <person name="Seilhamer J.J."/>
        </authorList>
    </citation>
    <scope>NUCLEOTIDE SEQUENCE [LARGE SCALE GENOMIC DNA]</scope>
    <source>
        <strain evidence="2">Buetzberg</strain>
    </source>
</reference>
<accession>A0A1D3L5G4</accession>
<keyword evidence="1" id="KW-0472">Membrane</keyword>
<keyword evidence="3" id="KW-1185">Reference proteome</keyword>
<evidence type="ECO:0000313" key="3">
    <source>
        <dbReference type="Proteomes" id="UP000094707"/>
    </source>
</evidence>
<keyword evidence="1" id="KW-1133">Transmembrane helix</keyword>
<feature type="transmembrane region" description="Helical" evidence="1">
    <location>
        <begin position="7"/>
        <end position="26"/>
    </location>
</feature>
<protein>
    <submittedName>
        <fullName evidence="2">Region of a membrane-bound protein predicted to be embedded in the membrane</fullName>
    </submittedName>
</protein>
<feature type="transmembrane region" description="Helical" evidence="1">
    <location>
        <begin position="32"/>
        <end position="50"/>
    </location>
</feature>
<dbReference type="Proteomes" id="UP000094707">
    <property type="component" value="Chromosome I"/>
</dbReference>
<keyword evidence="1" id="KW-0812">Transmembrane</keyword>